<dbReference type="PROSITE" id="PS50222">
    <property type="entry name" value="EF_HAND_2"/>
    <property type="match status" value="2"/>
</dbReference>
<name>A0ABN9XEE4_9DINO</name>
<reference evidence="3" key="1">
    <citation type="submission" date="2023-10" db="EMBL/GenBank/DDBJ databases">
        <authorList>
            <person name="Chen Y."/>
            <person name="Shah S."/>
            <person name="Dougan E. K."/>
            <person name="Thang M."/>
            <person name="Chan C."/>
        </authorList>
    </citation>
    <scope>NUCLEOTIDE SEQUENCE [LARGE SCALE GENOMIC DNA]</scope>
</reference>
<accession>A0ABN9XEE4</accession>
<dbReference type="SMART" id="SM00054">
    <property type="entry name" value="EFh"/>
    <property type="match status" value="2"/>
</dbReference>
<sequence length="288" mass="33007">EDTPLRASGHGGGSYYRFMHKTNLGVDHLRKSMRLQHIMFFTSRLSLKEFNAFINGLEDHDQHMLWQAMNILYNRLLKWQAGPGISQQAIIPDADCYHIVNNTDMLNNMFDVAIKEERDHHIFHEHSVLQHVYESILRSCMARGICLKGDTHKRCEQIFRMLDQDGHGVLRIQDFIQGAVGSSLEITEDEATEAFQLMDVDGSGVLSKQEVCQSFVGLCTDPLDPALAEERRLMRKLSFWLQSASNASAKDDAALRVGRQFRLRHAALRIQRVFRRSRSGPHTNIDVF</sequence>
<evidence type="ECO:0000259" key="2">
    <source>
        <dbReference type="PROSITE" id="PS50222"/>
    </source>
</evidence>
<gene>
    <name evidence="3" type="ORF">PCOR1329_LOCUS74896</name>
</gene>
<feature type="non-terminal residue" evidence="3">
    <location>
        <position position="1"/>
    </location>
</feature>
<evidence type="ECO:0000256" key="1">
    <source>
        <dbReference type="ARBA" id="ARBA00022837"/>
    </source>
</evidence>
<dbReference type="Proteomes" id="UP001189429">
    <property type="component" value="Unassembled WGS sequence"/>
</dbReference>
<dbReference type="InterPro" id="IPR018247">
    <property type="entry name" value="EF_Hand_1_Ca_BS"/>
</dbReference>
<feature type="domain" description="EF-hand" evidence="2">
    <location>
        <begin position="150"/>
        <end position="185"/>
    </location>
</feature>
<evidence type="ECO:0000313" key="3">
    <source>
        <dbReference type="EMBL" id="CAK0896424.1"/>
    </source>
</evidence>
<dbReference type="SUPFAM" id="SSF47473">
    <property type="entry name" value="EF-hand"/>
    <property type="match status" value="1"/>
</dbReference>
<keyword evidence="1" id="KW-0106">Calcium</keyword>
<comment type="caution">
    <text evidence="3">The sequence shown here is derived from an EMBL/GenBank/DDBJ whole genome shotgun (WGS) entry which is preliminary data.</text>
</comment>
<dbReference type="Gene3D" id="1.10.238.10">
    <property type="entry name" value="EF-hand"/>
    <property type="match status" value="1"/>
</dbReference>
<dbReference type="EMBL" id="CAUYUJ010020185">
    <property type="protein sequence ID" value="CAK0896424.1"/>
    <property type="molecule type" value="Genomic_DNA"/>
</dbReference>
<evidence type="ECO:0000313" key="4">
    <source>
        <dbReference type="Proteomes" id="UP001189429"/>
    </source>
</evidence>
<dbReference type="InterPro" id="IPR002048">
    <property type="entry name" value="EF_hand_dom"/>
</dbReference>
<protein>
    <recommendedName>
        <fullName evidence="2">EF-hand domain-containing protein</fullName>
    </recommendedName>
</protein>
<keyword evidence="4" id="KW-1185">Reference proteome</keyword>
<dbReference type="PROSITE" id="PS00018">
    <property type="entry name" value="EF_HAND_1"/>
    <property type="match status" value="1"/>
</dbReference>
<proteinExistence type="predicted"/>
<feature type="domain" description="EF-hand" evidence="2">
    <location>
        <begin position="186"/>
        <end position="221"/>
    </location>
</feature>
<dbReference type="InterPro" id="IPR011992">
    <property type="entry name" value="EF-hand-dom_pair"/>
</dbReference>
<dbReference type="CDD" id="cd00051">
    <property type="entry name" value="EFh"/>
    <property type="match status" value="1"/>
</dbReference>
<dbReference type="Pfam" id="PF13499">
    <property type="entry name" value="EF-hand_7"/>
    <property type="match status" value="1"/>
</dbReference>
<organism evidence="3 4">
    <name type="scientific">Prorocentrum cordatum</name>
    <dbReference type="NCBI Taxonomy" id="2364126"/>
    <lineage>
        <taxon>Eukaryota</taxon>
        <taxon>Sar</taxon>
        <taxon>Alveolata</taxon>
        <taxon>Dinophyceae</taxon>
        <taxon>Prorocentrales</taxon>
        <taxon>Prorocentraceae</taxon>
        <taxon>Prorocentrum</taxon>
    </lineage>
</organism>